<dbReference type="InParanoid" id="A0A1X7U5A3"/>
<accession>A0A1X7U5A3</accession>
<proteinExistence type="predicted"/>
<protein>
    <submittedName>
        <fullName evidence="1">Uncharacterized protein</fullName>
    </submittedName>
</protein>
<evidence type="ECO:0000313" key="1">
    <source>
        <dbReference type="EnsemblMetazoa" id="Aqu2.1.22838_001"/>
    </source>
</evidence>
<dbReference type="EnsemblMetazoa" id="Aqu2.1.22838_001">
    <property type="protein sequence ID" value="Aqu2.1.22838_001"/>
    <property type="gene ID" value="Aqu2.1.22838"/>
</dbReference>
<sequence length="130" mass="14599">MIPQLASKVKDFQNRLRISYFSLGDQKLANHMTHCLGNGIAGVLIGAQILFQDLHHSRSGSHPAIRIKSIRNSSNGAHRKEMECETDIALVAINSNGSSDVTYRYISWTMYKDDTTERNKVAVFLMQYGP</sequence>
<dbReference type="AlphaFoldDB" id="A0A1X7U5A3"/>
<reference evidence="1" key="1">
    <citation type="submission" date="2017-05" db="UniProtKB">
        <authorList>
            <consortium name="EnsemblMetazoa"/>
        </authorList>
    </citation>
    <scope>IDENTIFICATION</scope>
</reference>
<name>A0A1X7U5A3_AMPQE</name>
<organism evidence="1">
    <name type="scientific">Amphimedon queenslandica</name>
    <name type="common">Sponge</name>
    <dbReference type="NCBI Taxonomy" id="400682"/>
    <lineage>
        <taxon>Eukaryota</taxon>
        <taxon>Metazoa</taxon>
        <taxon>Porifera</taxon>
        <taxon>Demospongiae</taxon>
        <taxon>Heteroscleromorpha</taxon>
        <taxon>Haplosclerida</taxon>
        <taxon>Niphatidae</taxon>
        <taxon>Amphimedon</taxon>
    </lineage>
</organism>